<dbReference type="GO" id="GO:0006402">
    <property type="term" value="P:mRNA catabolic process"/>
    <property type="evidence" value="ECO:0007669"/>
    <property type="project" value="InterPro"/>
</dbReference>
<evidence type="ECO:0000313" key="2">
    <source>
        <dbReference type="Proteomes" id="UP000515377"/>
    </source>
</evidence>
<dbReference type="RefSeq" id="WP_080727049.1">
    <property type="nucleotide sequence ID" value="NZ_CAIGKD010000007.1"/>
</dbReference>
<proteinExistence type="predicted"/>
<accession>A0A9X7UGP0</accession>
<dbReference type="EMBL" id="CP060122">
    <property type="protein sequence ID" value="QNG46140.1"/>
    <property type="molecule type" value="Genomic_DNA"/>
</dbReference>
<organism evidence="1 2">
    <name type="scientific">Sphingobium yanoikuyae</name>
    <name type="common">Sphingomonas yanoikuyae</name>
    <dbReference type="NCBI Taxonomy" id="13690"/>
    <lineage>
        <taxon>Bacteria</taxon>
        <taxon>Pseudomonadati</taxon>
        <taxon>Pseudomonadota</taxon>
        <taxon>Alphaproteobacteria</taxon>
        <taxon>Sphingomonadales</taxon>
        <taxon>Sphingomonadaceae</taxon>
        <taxon>Sphingobium</taxon>
    </lineage>
</organism>
<dbReference type="SUPFAM" id="SSF117130">
    <property type="entry name" value="CsrA-like"/>
    <property type="match status" value="1"/>
</dbReference>
<dbReference type="Proteomes" id="UP000515377">
    <property type="component" value="Chromosome"/>
</dbReference>
<reference evidence="1 2" key="1">
    <citation type="submission" date="2020-07" db="EMBL/GenBank/DDBJ databases">
        <title>Whole genome sequence of Sphingobium yanoikuyae A3.</title>
        <authorList>
            <person name="Han S.-S."/>
        </authorList>
    </citation>
    <scope>NUCLEOTIDE SEQUENCE [LARGE SCALE GENOMIC DNA]</scope>
    <source>
        <strain evidence="1 2">A3</strain>
    </source>
</reference>
<sequence>MLKLDVRVGESVSIGDGVVITLEKKSGQLARIAFHADPQTRIRKMQNIPGIPEQPQI</sequence>
<name>A0A9X7UGP0_SPHYA</name>
<evidence type="ECO:0000313" key="1">
    <source>
        <dbReference type="EMBL" id="QNG46140.1"/>
    </source>
</evidence>
<gene>
    <name evidence="1" type="ORF">H3V42_00180</name>
</gene>
<dbReference type="InterPro" id="IPR036107">
    <property type="entry name" value="CsrA_sf"/>
</dbReference>
<dbReference type="Gene3D" id="2.60.40.4380">
    <property type="entry name" value="Translational regulator CsrA"/>
    <property type="match status" value="1"/>
</dbReference>
<protein>
    <submittedName>
        <fullName evidence="1">Carbon storage regulator</fullName>
    </submittedName>
</protein>
<dbReference type="GO" id="GO:0003723">
    <property type="term" value="F:RNA binding"/>
    <property type="evidence" value="ECO:0007669"/>
    <property type="project" value="InterPro"/>
</dbReference>
<dbReference type="GO" id="GO:0006109">
    <property type="term" value="P:regulation of carbohydrate metabolic process"/>
    <property type="evidence" value="ECO:0007669"/>
    <property type="project" value="InterPro"/>
</dbReference>
<dbReference type="AlphaFoldDB" id="A0A9X7UGP0"/>